<keyword evidence="1" id="KW-0611">Plant defense</keyword>
<comment type="caution">
    <text evidence="3">The sequence shown here is derived from an EMBL/GenBank/DDBJ whole genome shotgun (WGS) entry which is preliminary data.</text>
</comment>
<reference evidence="3" key="2">
    <citation type="submission" date="2020-08" db="EMBL/GenBank/DDBJ databases">
        <title>Plant Genome Project.</title>
        <authorList>
            <person name="Zhang R.-G."/>
        </authorList>
    </citation>
    <scope>NUCLEOTIDE SEQUENCE</scope>
    <source>
        <strain evidence="3">Huo1</strain>
        <tissue evidence="3">Leaf</tissue>
    </source>
</reference>
<dbReference type="Gene3D" id="3.40.50.300">
    <property type="entry name" value="P-loop containing nucleotide triphosphate hydrolases"/>
    <property type="match status" value="1"/>
</dbReference>
<organism evidence="3">
    <name type="scientific">Salvia splendens</name>
    <name type="common">Scarlet sage</name>
    <dbReference type="NCBI Taxonomy" id="180675"/>
    <lineage>
        <taxon>Eukaryota</taxon>
        <taxon>Viridiplantae</taxon>
        <taxon>Streptophyta</taxon>
        <taxon>Embryophyta</taxon>
        <taxon>Tracheophyta</taxon>
        <taxon>Spermatophyta</taxon>
        <taxon>Magnoliopsida</taxon>
        <taxon>eudicotyledons</taxon>
        <taxon>Gunneridae</taxon>
        <taxon>Pentapetalae</taxon>
        <taxon>asterids</taxon>
        <taxon>lamiids</taxon>
        <taxon>Lamiales</taxon>
        <taxon>Lamiaceae</taxon>
        <taxon>Nepetoideae</taxon>
        <taxon>Mentheae</taxon>
        <taxon>Salviinae</taxon>
        <taxon>Salvia</taxon>
        <taxon>Salvia subgen. Calosphace</taxon>
        <taxon>core Calosphace</taxon>
    </lineage>
</organism>
<dbReference type="AlphaFoldDB" id="A0A8X8XAV3"/>
<sequence>MVGMEKDVEILLEKAILCEGDDLTIAAITGDGGSGKSSLARIVFNFAAVGEAFERRGWVVVSEEVRVRDMIKELCVQMKRTETMEWELNLMDGLELPELQQRLYQRLEGKRYFIVFDNMRRDEDWAEALGQALPGEGAFPLNYVL</sequence>
<proteinExistence type="predicted"/>
<reference evidence="3" key="1">
    <citation type="submission" date="2018-01" db="EMBL/GenBank/DDBJ databases">
        <authorList>
            <person name="Mao J.F."/>
        </authorList>
    </citation>
    <scope>NUCLEOTIDE SEQUENCE</scope>
    <source>
        <strain evidence="3">Huo1</strain>
        <tissue evidence="3">Leaf</tissue>
    </source>
</reference>
<dbReference type="SUPFAM" id="SSF52540">
    <property type="entry name" value="P-loop containing nucleoside triphosphate hydrolases"/>
    <property type="match status" value="1"/>
</dbReference>
<protein>
    <recommendedName>
        <fullName evidence="2">NB-ARC domain-containing protein</fullName>
    </recommendedName>
</protein>
<accession>A0A8X8XAV3</accession>
<evidence type="ECO:0000313" key="4">
    <source>
        <dbReference type="Proteomes" id="UP000298416"/>
    </source>
</evidence>
<dbReference type="InterPro" id="IPR002182">
    <property type="entry name" value="NB-ARC"/>
</dbReference>
<evidence type="ECO:0000259" key="2">
    <source>
        <dbReference type="Pfam" id="PF00931"/>
    </source>
</evidence>
<dbReference type="PANTHER" id="PTHR36766:SF40">
    <property type="entry name" value="DISEASE RESISTANCE PROTEIN RGA3"/>
    <property type="match status" value="1"/>
</dbReference>
<dbReference type="EMBL" id="PNBA02000010">
    <property type="protein sequence ID" value="KAG6409384.1"/>
    <property type="molecule type" value="Genomic_DNA"/>
</dbReference>
<evidence type="ECO:0000256" key="1">
    <source>
        <dbReference type="ARBA" id="ARBA00022821"/>
    </source>
</evidence>
<name>A0A8X8XAV3_SALSN</name>
<evidence type="ECO:0000313" key="3">
    <source>
        <dbReference type="EMBL" id="KAG6409384.1"/>
    </source>
</evidence>
<keyword evidence="4" id="KW-1185">Reference proteome</keyword>
<dbReference type="GO" id="GO:0043531">
    <property type="term" value="F:ADP binding"/>
    <property type="evidence" value="ECO:0007669"/>
    <property type="project" value="InterPro"/>
</dbReference>
<dbReference type="PANTHER" id="PTHR36766">
    <property type="entry name" value="PLANT BROAD-SPECTRUM MILDEW RESISTANCE PROTEIN RPW8"/>
    <property type="match status" value="1"/>
</dbReference>
<feature type="domain" description="NB-ARC" evidence="2">
    <location>
        <begin position="9"/>
        <end position="134"/>
    </location>
</feature>
<dbReference type="Pfam" id="PF00931">
    <property type="entry name" value="NB-ARC"/>
    <property type="match status" value="1"/>
</dbReference>
<gene>
    <name evidence="3" type="ORF">SASPL_127423</name>
</gene>
<dbReference type="GO" id="GO:0006952">
    <property type="term" value="P:defense response"/>
    <property type="evidence" value="ECO:0007669"/>
    <property type="project" value="UniProtKB-KW"/>
</dbReference>
<dbReference type="InterPro" id="IPR027417">
    <property type="entry name" value="P-loop_NTPase"/>
</dbReference>
<dbReference type="Proteomes" id="UP000298416">
    <property type="component" value="Unassembled WGS sequence"/>
</dbReference>